<proteinExistence type="predicted"/>
<protein>
    <recommendedName>
        <fullName evidence="6">Amino acid transporter transmembrane domain-containing protein</fullName>
    </recommendedName>
</protein>
<feature type="transmembrane region" description="Helical" evidence="5">
    <location>
        <begin position="38"/>
        <end position="59"/>
    </location>
</feature>
<sequence>MGAFGRDGFFSICFMLISAAAGMGVLTVPWVFMQTGLGIGFGLLIYWGLLCSSTIYYLIIGGLHYNVSNITELVYYSILGEIKLDENSIELEESFKKNQTRKRIAKNITFALNVLILLDCLFFIPCLLILLSDFLIPVNQLVYRELPKLYQRYSNIKDSQFLTLMYNTILHVSLFFTNRNWCIILFCIVVFLICLPNNFSGVRVASVLSVISSLSTTTIIVYCAIRPNHPLECSEYTGSDYYCRKGDIMVINQNSLDKIWRIMSVSNIILFSHFCHFIVIPTTQNIRMSKKKIKLIVFAFSLAIFLFNGIVGASGYSTFRLNTLPNIINNYTEDEPLIILTRLYLTLSLTVTLCIETIPLVDSFTYTIKAILSSTRQCFRKSIKTEEINPCKCPESTDYTTAEDDSVSNNYSSTLASTANSTPYIGIHCEKKTERNIEQEREEEESAKKKVRSSCVSKEKLQKIINFIVLLSFSGVMATSFGSVAKLIQVTGGTLDGVFIFLVPGWVYYSTYFRFSNKFFGTLLLAIYAIHFIVSAVSGITELFRME</sequence>
<dbReference type="GO" id="GO:0015179">
    <property type="term" value="F:L-amino acid transmembrane transporter activity"/>
    <property type="evidence" value="ECO:0007669"/>
    <property type="project" value="TreeGrafter"/>
</dbReference>
<feature type="transmembrane region" description="Helical" evidence="5">
    <location>
        <begin position="169"/>
        <end position="195"/>
    </location>
</feature>
<dbReference type="AlphaFoldDB" id="A0AAV9XVR3"/>
<evidence type="ECO:0000256" key="1">
    <source>
        <dbReference type="ARBA" id="ARBA00004141"/>
    </source>
</evidence>
<reference evidence="7 8" key="1">
    <citation type="submission" date="2023-10" db="EMBL/GenBank/DDBJ databases">
        <title>Comparative genomics analysis reveals potential genetic determinants of host preference in Cryptosporidium xiaoi.</title>
        <authorList>
            <person name="Xiao L."/>
            <person name="Li J."/>
        </authorList>
    </citation>
    <scope>NUCLEOTIDE SEQUENCE [LARGE SCALE GENOMIC DNA]</scope>
    <source>
        <strain evidence="7 8">52996</strain>
    </source>
</reference>
<feature type="transmembrane region" description="Helical" evidence="5">
    <location>
        <begin position="464"/>
        <end position="481"/>
    </location>
</feature>
<feature type="transmembrane region" description="Helical" evidence="5">
    <location>
        <begin position="487"/>
        <end position="507"/>
    </location>
</feature>
<dbReference type="Proteomes" id="UP001311799">
    <property type="component" value="Unassembled WGS sequence"/>
</dbReference>
<keyword evidence="2 5" id="KW-0812">Transmembrane</keyword>
<accession>A0AAV9XVR3</accession>
<evidence type="ECO:0000259" key="6">
    <source>
        <dbReference type="Pfam" id="PF01490"/>
    </source>
</evidence>
<evidence type="ECO:0000313" key="7">
    <source>
        <dbReference type="EMBL" id="KAK6588791.1"/>
    </source>
</evidence>
<feature type="transmembrane region" description="Helical" evidence="5">
    <location>
        <begin position="207"/>
        <end position="225"/>
    </location>
</feature>
<dbReference type="GO" id="GO:0016020">
    <property type="term" value="C:membrane"/>
    <property type="evidence" value="ECO:0007669"/>
    <property type="project" value="UniProtKB-SubCell"/>
</dbReference>
<keyword evidence="8" id="KW-1185">Reference proteome</keyword>
<dbReference type="Pfam" id="PF01490">
    <property type="entry name" value="Aa_trans"/>
    <property type="match status" value="1"/>
</dbReference>
<evidence type="ECO:0000256" key="5">
    <source>
        <dbReference type="SAM" id="Phobius"/>
    </source>
</evidence>
<feature type="transmembrane region" description="Helical" evidence="5">
    <location>
        <begin position="337"/>
        <end position="361"/>
    </location>
</feature>
<feature type="transmembrane region" description="Helical" evidence="5">
    <location>
        <begin position="110"/>
        <end position="131"/>
    </location>
</feature>
<evidence type="ECO:0000256" key="4">
    <source>
        <dbReference type="ARBA" id="ARBA00023136"/>
    </source>
</evidence>
<organism evidence="7 8">
    <name type="scientific">Cryptosporidium xiaoi</name>
    <dbReference type="NCBI Taxonomy" id="659607"/>
    <lineage>
        <taxon>Eukaryota</taxon>
        <taxon>Sar</taxon>
        <taxon>Alveolata</taxon>
        <taxon>Apicomplexa</taxon>
        <taxon>Conoidasida</taxon>
        <taxon>Coccidia</taxon>
        <taxon>Eucoccidiorida</taxon>
        <taxon>Eimeriorina</taxon>
        <taxon>Cryptosporidiidae</taxon>
        <taxon>Cryptosporidium</taxon>
    </lineage>
</organism>
<dbReference type="PANTHER" id="PTHR22950">
    <property type="entry name" value="AMINO ACID TRANSPORTER"/>
    <property type="match status" value="1"/>
</dbReference>
<feature type="transmembrane region" description="Helical" evidence="5">
    <location>
        <begin position="12"/>
        <end position="32"/>
    </location>
</feature>
<feature type="transmembrane region" description="Helical" evidence="5">
    <location>
        <begin position="295"/>
        <end position="317"/>
    </location>
</feature>
<evidence type="ECO:0000313" key="8">
    <source>
        <dbReference type="Proteomes" id="UP001311799"/>
    </source>
</evidence>
<evidence type="ECO:0000256" key="2">
    <source>
        <dbReference type="ARBA" id="ARBA00022692"/>
    </source>
</evidence>
<feature type="transmembrane region" description="Helical" evidence="5">
    <location>
        <begin position="259"/>
        <end position="283"/>
    </location>
</feature>
<keyword evidence="3 5" id="KW-1133">Transmembrane helix</keyword>
<evidence type="ECO:0000256" key="3">
    <source>
        <dbReference type="ARBA" id="ARBA00022989"/>
    </source>
</evidence>
<comment type="subcellular location">
    <subcellularLocation>
        <location evidence="1">Membrane</location>
        <topology evidence="1">Multi-pass membrane protein</topology>
    </subcellularLocation>
</comment>
<feature type="transmembrane region" description="Helical" evidence="5">
    <location>
        <begin position="519"/>
        <end position="540"/>
    </location>
</feature>
<comment type="caution">
    <text evidence="7">The sequence shown here is derived from an EMBL/GenBank/DDBJ whole genome shotgun (WGS) entry which is preliminary data.</text>
</comment>
<dbReference type="EMBL" id="JAWDEY010000022">
    <property type="protein sequence ID" value="KAK6588791.1"/>
    <property type="molecule type" value="Genomic_DNA"/>
</dbReference>
<name>A0AAV9XVR3_9CRYT</name>
<feature type="domain" description="Amino acid transporter transmembrane" evidence="6">
    <location>
        <begin position="8"/>
        <end position="535"/>
    </location>
</feature>
<keyword evidence="4 5" id="KW-0472">Membrane</keyword>
<dbReference type="InterPro" id="IPR013057">
    <property type="entry name" value="AA_transpt_TM"/>
</dbReference>
<gene>
    <name evidence="7" type="ORF">RS030_2230</name>
</gene>